<reference evidence="2" key="1">
    <citation type="submission" date="2016-10" db="EMBL/GenBank/DDBJ databases">
        <authorList>
            <person name="Varghese N."/>
            <person name="Submissions S."/>
        </authorList>
    </citation>
    <scope>NUCLEOTIDE SEQUENCE [LARGE SCALE GENOMIC DNA]</scope>
    <source>
        <strain evidence="2">LP51</strain>
    </source>
</reference>
<sequence>MKILFLIVAILVSLYLTGKDILRDARPATDCSVQEVAARQQLLASANTAPASAYTYTIG</sequence>
<accession>A0A1I2U9R2</accession>
<evidence type="ECO:0000313" key="1">
    <source>
        <dbReference type="EMBL" id="SFG71361.1"/>
    </source>
</evidence>
<evidence type="ECO:0000313" key="2">
    <source>
        <dbReference type="Proteomes" id="UP000198724"/>
    </source>
</evidence>
<protein>
    <submittedName>
        <fullName evidence="1">Uncharacterized protein</fullName>
    </submittedName>
</protein>
<dbReference type="AlphaFoldDB" id="A0A1I2U9R2"/>
<dbReference type="Proteomes" id="UP000198724">
    <property type="component" value="Unassembled WGS sequence"/>
</dbReference>
<dbReference type="STRING" id="1436961.SAMN05421739_103377"/>
<organism evidence="1 2">
    <name type="scientific">Pontibacter chinhatensis</name>
    <dbReference type="NCBI Taxonomy" id="1436961"/>
    <lineage>
        <taxon>Bacteria</taxon>
        <taxon>Pseudomonadati</taxon>
        <taxon>Bacteroidota</taxon>
        <taxon>Cytophagia</taxon>
        <taxon>Cytophagales</taxon>
        <taxon>Hymenobacteraceae</taxon>
        <taxon>Pontibacter</taxon>
    </lineage>
</organism>
<dbReference type="RefSeq" id="WP_092101070.1">
    <property type="nucleotide sequence ID" value="NZ_FOOT01000003.1"/>
</dbReference>
<dbReference type="EMBL" id="FOOT01000003">
    <property type="protein sequence ID" value="SFG71361.1"/>
    <property type="molecule type" value="Genomic_DNA"/>
</dbReference>
<name>A0A1I2U9R2_9BACT</name>
<dbReference type="OrthoDB" id="9862180at2"/>
<proteinExistence type="predicted"/>
<keyword evidence="2" id="KW-1185">Reference proteome</keyword>
<gene>
    <name evidence="1" type="ORF">SAMN05421739_103377</name>
</gene>